<comment type="subcellular location">
    <subcellularLocation>
        <location evidence="1">Cell membrane</location>
        <topology evidence="1">Multi-pass membrane protein</topology>
    </subcellularLocation>
</comment>
<feature type="transmembrane region" description="Helical" evidence="6">
    <location>
        <begin position="79"/>
        <end position="99"/>
    </location>
</feature>
<feature type="transmembrane region" description="Helical" evidence="6">
    <location>
        <begin position="52"/>
        <end position="73"/>
    </location>
</feature>
<organism evidence="7">
    <name type="scientific">marine metagenome</name>
    <dbReference type="NCBI Taxonomy" id="408172"/>
    <lineage>
        <taxon>unclassified sequences</taxon>
        <taxon>metagenomes</taxon>
        <taxon>ecological metagenomes</taxon>
    </lineage>
</organism>
<protein>
    <recommendedName>
        <fullName evidence="8">Cytochrome C oxidase subunit IV</fullName>
    </recommendedName>
</protein>
<dbReference type="Pfam" id="PF03626">
    <property type="entry name" value="COX4_pro"/>
    <property type="match status" value="1"/>
</dbReference>
<evidence type="ECO:0000256" key="4">
    <source>
        <dbReference type="ARBA" id="ARBA00022989"/>
    </source>
</evidence>
<evidence type="ECO:0000256" key="2">
    <source>
        <dbReference type="ARBA" id="ARBA00022475"/>
    </source>
</evidence>
<sequence>MEPELSSVVPQPPNKNRIWTIWKVAIILGIVTGLEFAVALQLPETFKPFKIWLFVGMTFIKAGYIIGEFMHLAHEKKTLMWTIMLPCVFVLWLIAALLIQADAIYNAIYN</sequence>
<accession>A0A381R716</accession>
<keyword evidence="4 6" id="KW-1133">Transmembrane helix</keyword>
<keyword evidence="3 6" id="KW-0812">Transmembrane</keyword>
<proteinExistence type="predicted"/>
<dbReference type="AlphaFoldDB" id="A0A381R716"/>
<keyword evidence="2" id="KW-1003">Cell membrane</keyword>
<dbReference type="InterPro" id="IPR005171">
    <property type="entry name" value="Cyt_c_oxidase_su4_prok"/>
</dbReference>
<reference evidence="7" key="1">
    <citation type="submission" date="2018-05" db="EMBL/GenBank/DDBJ databases">
        <authorList>
            <person name="Lanie J.A."/>
            <person name="Ng W.-L."/>
            <person name="Kazmierczak K.M."/>
            <person name="Andrzejewski T.M."/>
            <person name="Davidsen T.M."/>
            <person name="Wayne K.J."/>
            <person name="Tettelin H."/>
            <person name="Glass J.I."/>
            <person name="Rusch D."/>
            <person name="Podicherti R."/>
            <person name="Tsui H.-C.T."/>
            <person name="Winkler M.E."/>
        </authorList>
    </citation>
    <scope>NUCLEOTIDE SEQUENCE</scope>
</reference>
<dbReference type="EMBL" id="UINC01001693">
    <property type="protein sequence ID" value="SUZ86678.1"/>
    <property type="molecule type" value="Genomic_DNA"/>
</dbReference>
<feature type="transmembrane region" description="Helical" evidence="6">
    <location>
        <begin position="20"/>
        <end position="40"/>
    </location>
</feature>
<evidence type="ECO:0000256" key="3">
    <source>
        <dbReference type="ARBA" id="ARBA00022692"/>
    </source>
</evidence>
<dbReference type="GO" id="GO:0005886">
    <property type="term" value="C:plasma membrane"/>
    <property type="evidence" value="ECO:0007669"/>
    <property type="project" value="UniProtKB-SubCell"/>
</dbReference>
<name>A0A381R716_9ZZZZ</name>
<keyword evidence="5 6" id="KW-0472">Membrane</keyword>
<evidence type="ECO:0000256" key="1">
    <source>
        <dbReference type="ARBA" id="ARBA00004651"/>
    </source>
</evidence>
<evidence type="ECO:0000256" key="6">
    <source>
        <dbReference type="SAM" id="Phobius"/>
    </source>
</evidence>
<evidence type="ECO:0008006" key="8">
    <source>
        <dbReference type="Google" id="ProtNLM"/>
    </source>
</evidence>
<evidence type="ECO:0000313" key="7">
    <source>
        <dbReference type="EMBL" id="SUZ86678.1"/>
    </source>
</evidence>
<gene>
    <name evidence="7" type="ORF">METZ01_LOCUS39532</name>
</gene>
<evidence type="ECO:0000256" key="5">
    <source>
        <dbReference type="ARBA" id="ARBA00023136"/>
    </source>
</evidence>